<keyword evidence="2" id="KW-1185">Reference proteome</keyword>
<sequence length="505" mass="56639">MTGKEAFVVLSPCSSTISVNKVQNTAGDVGKVHSALDFAPNLQRALSVAQAEEELVQARSIRAEQTTIFETKAGSDERLAGEDHQAEQRNDLQQEFEGLHLRAQSIETRHERLIADRKATTFAVHGLIFKSLEHGIAQTEKLLSAISRCSSSGRGVNHVQLDSDVSSTDSVEQALGEREQILREVSDARTIYLHLHDRFCSLQKVIDTLFKREKVVIDQLSALQDEITAFLASIDEHLGSIGTERQEKLYEFAQKMLAATQEEKCPQDSLEKWICHSSNDIDADSKTHGSINISKWIIIRTVQLEKLAQALKLTKTAMSLRASASNTLNEAEKDALLDGKKEAFLLLGSMNDLEKAVMDCSVGLVDEDIWRHGLDVIDRSADLARTNENVRDLRDRVWGRLQDNLDAESFRTLLDSKKLFKLASSLSLGSSQTVAFQNHSLPWDGAPRKEKEVYFPFIPPTSDARLLNLLKKIYNVMEQTWWDHIRIALDYTGKSVWDGLQVQTD</sequence>
<dbReference type="OrthoDB" id="10577800at2759"/>
<reference evidence="1" key="1">
    <citation type="submission" date="2016-04" db="EMBL/GenBank/DDBJ databases">
        <authorList>
            <person name="Nguyen H.D."/>
            <person name="Samba Siva P."/>
            <person name="Cullis J."/>
            <person name="Levesque C.A."/>
            <person name="Hambleton S."/>
        </authorList>
    </citation>
    <scope>NUCLEOTIDE SEQUENCE</scope>
    <source>
        <strain evidence="1">DAOMC 236416</strain>
    </source>
</reference>
<organism evidence="1 2">
    <name type="scientific">Tilletia indica</name>
    <dbReference type="NCBI Taxonomy" id="43049"/>
    <lineage>
        <taxon>Eukaryota</taxon>
        <taxon>Fungi</taxon>
        <taxon>Dikarya</taxon>
        <taxon>Basidiomycota</taxon>
        <taxon>Ustilaginomycotina</taxon>
        <taxon>Exobasidiomycetes</taxon>
        <taxon>Tilletiales</taxon>
        <taxon>Tilletiaceae</taxon>
        <taxon>Tilletia</taxon>
    </lineage>
</organism>
<gene>
    <name evidence="1" type="ORF">A4X13_0g5072</name>
</gene>
<accession>A0A8T8SVU4</accession>
<evidence type="ECO:0000313" key="2">
    <source>
        <dbReference type="Proteomes" id="UP000077521"/>
    </source>
</evidence>
<protein>
    <submittedName>
        <fullName evidence="1">Uncharacterized protein</fullName>
    </submittedName>
</protein>
<evidence type="ECO:0000313" key="1">
    <source>
        <dbReference type="EMBL" id="KAE8249792.1"/>
    </source>
</evidence>
<name>A0A8T8SVU4_9BASI</name>
<dbReference type="Proteomes" id="UP000077521">
    <property type="component" value="Unassembled WGS sequence"/>
</dbReference>
<dbReference type="EMBL" id="LWDF02000368">
    <property type="protein sequence ID" value="KAE8249792.1"/>
    <property type="molecule type" value="Genomic_DNA"/>
</dbReference>
<comment type="caution">
    <text evidence="1">The sequence shown here is derived from an EMBL/GenBank/DDBJ whole genome shotgun (WGS) entry which is preliminary data.</text>
</comment>
<reference evidence="1" key="2">
    <citation type="journal article" date="2019" name="IMA Fungus">
        <title>Genome sequencing and comparison of five Tilletia species to identify candidate genes for the detection of regulated species infecting wheat.</title>
        <authorList>
            <person name="Nguyen H.D.T."/>
            <person name="Sultana T."/>
            <person name="Kesanakurti P."/>
            <person name="Hambleton S."/>
        </authorList>
    </citation>
    <scope>NUCLEOTIDE SEQUENCE</scope>
    <source>
        <strain evidence="1">DAOMC 236416</strain>
    </source>
</reference>
<proteinExistence type="predicted"/>
<dbReference type="AlphaFoldDB" id="A0A8T8SVU4"/>